<proteinExistence type="inferred from homology"/>
<keyword evidence="8" id="KW-1185">Reference proteome</keyword>
<feature type="domain" description="Methyl-accepting transducer" evidence="5">
    <location>
        <begin position="155"/>
        <end position="374"/>
    </location>
</feature>
<dbReference type="PRINTS" id="PR00260">
    <property type="entry name" value="CHEMTRNSDUCR"/>
</dbReference>
<dbReference type="SMART" id="SM00283">
    <property type="entry name" value="MA"/>
    <property type="match status" value="1"/>
</dbReference>
<dbReference type="PROSITE" id="PS50111">
    <property type="entry name" value="CHEMOTAXIS_TRANSDUC_2"/>
    <property type="match status" value="1"/>
</dbReference>
<keyword evidence="4" id="KW-0472">Membrane</keyword>
<reference evidence="7 8" key="1">
    <citation type="submission" date="2021-02" db="EMBL/GenBank/DDBJ databases">
        <title>Complete genome of Desulfoluna sp. strain ASN36.</title>
        <authorList>
            <person name="Takahashi A."/>
            <person name="Kojima H."/>
            <person name="Fukui M."/>
        </authorList>
    </citation>
    <scope>NUCLEOTIDE SEQUENCE [LARGE SCALE GENOMIC DNA]</scope>
    <source>
        <strain evidence="7 8">ASN36</strain>
    </source>
</reference>
<dbReference type="Proteomes" id="UP001320148">
    <property type="component" value="Chromosome"/>
</dbReference>
<keyword evidence="4" id="KW-1133">Transmembrane helix</keyword>
<dbReference type="EMBL" id="AP024488">
    <property type="protein sequence ID" value="BCS98947.1"/>
    <property type="molecule type" value="Genomic_DNA"/>
</dbReference>
<evidence type="ECO:0000256" key="1">
    <source>
        <dbReference type="ARBA" id="ARBA00023224"/>
    </source>
</evidence>
<dbReference type="PANTHER" id="PTHR32089">
    <property type="entry name" value="METHYL-ACCEPTING CHEMOTAXIS PROTEIN MCPB"/>
    <property type="match status" value="1"/>
</dbReference>
<organism evidence="7 8">
    <name type="scientific">Desulfoluna limicola</name>
    <dbReference type="NCBI Taxonomy" id="2810562"/>
    <lineage>
        <taxon>Bacteria</taxon>
        <taxon>Pseudomonadati</taxon>
        <taxon>Thermodesulfobacteriota</taxon>
        <taxon>Desulfobacteria</taxon>
        <taxon>Desulfobacterales</taxon>
        <taxon>Desulfolunaceae</taxon>
        <taxon>Desulfoluna</taxon>
    </lineage>
</organism>
<gene>
    <name evidence="7" type="ORF">DSLASN_45790</name>
</gene>
<evidence type="ECO:0000256" key="3">
    <source>
        <dbReference type="PROSITE-ProRule" id="PRU00284"/>
    </source>
</evidence>
<dbReference type="Pfam" id="PF13682">
    <property type="entry name" value="CZB"/>
    <property type="match status" value="1"/>
</dbReference>
<dbReference type="Pfam" id="PF00015">
    <property type="entry name" value="MCPsignal"/>
    <property type="match status" value="1"/>
</dbReference>
<evidence type="ECO:0000313" key="7">
    <source>
        <dbReference type="EMBL" id="BCS98947.1"/>
    </source>
</evidence>
<dbReference type="SUPFAM" id="SSF58104">
    <property type="entry name" value="Methyl-accepting chemotaxis protein (MCP) signaling domain"/>
    <property type="match status" value="1"/>
</dbReference>
<keyword evidence="4" id="KW-0812">Transmembrane</keyword>
<dbReference type="InterPro" id="IPR004089">
    <property type="entry name" value="MCPsignal_dom"/>
</dbReference>
<accession>A0ABN6FBP4</accession>
<dbReference type="InterPro" id="IPR003660">
    <property type="entry name" value="HAMP_dom"/>
</dbReference>
<dbReference type="PANTHER" id="PTHR32089:SF112">
    <property type="entry name" value="LYSOZYME-LIKE PROTEIN-RELATED"/>
    <property type="match status" value="1"/>
</dbReference>
<evidence type="ECO:0008006" key="9">
    <source>
        <dbReference type="Google" id="ProtNLM"/>
    </source>
</evidence>
<evidence type="ECO:0000256" key="2">
    <source>
        <dbReference type="ARBA" id="ARBA00029447"/>
    </source>
</evidence>
<evidence type="ECO:0000259" key="6">
    <source>
        <dbReference type="PROSITE" id="PS50885"/>
    </source>
</evidence>
<dbReference type="Gene3D" id="1.10.287.950">
    <property type="entry name" value="Methyl-accepting chemotaxis protein"/>
    <property type="match status" value="1"/>
</dbReference>
<dbReference type="PROSITE" id="PS50885">
    <property type="entry name" value="HAMP"/>
    <property type="match status" value="1"/>
</dbReference>
<evidence type="ECO:0000259" key="5">
    <source>
        <dbReference type="PROSITE" id="PS50111"/>
    </source>
</evidence>
<evidence type="ECO:0000256" key="4">
    <source>
        <dbReference type="SAM" id="Phobius"/>
    </source>
</evidence>
<keyword evidence="1 3" id="KW-0807">Transducer</keyword>
<name>A0ABN6FBP4_9BACT</name>
<evidence type="ECO:0000313" key="8">
    <source>
        <dbReference type="Proteomes" id="UP001320148"/>
    </source>
</evidence>
<feature type="transmembrane region" description="Helical" evidence="4">
    <location>
        <begin position="47"/>
        <end position="71"/>
    </location>
</feature>
<feature type="domain" description="HAMP" evidence="6">
    <location>
        <begin position="67"/>
        <end position="122"/>
    </location>
</feature>
<sequence length="533" mass="55673">MGKGFMMKAGWGFRLSVVCGLNVVVLTGGYAAVSVLSGAGGVSLPGLMGIASASILASLTVALTAHLTFVLPLKRITGAMDDLASNRRSMTHRLPGVRLGGSVGGLSRATDQFLISLSRQVQQIKGDADTINASSEVMHQLAIDVLSRCGNTVSCTNDASSAGAQVSANMHSVSTAVEEASSGIAVVASAAEEMSATITEIAGSTQEAQRVAEEAVERVQGVSTRMGELTQAAGHITHVTQTIADISEQTNLLALNATIEAARAGDAGKGFAVVANEIKALAAETSGATATIKEMLSTIQTSIGSSEKAIGEISEVIASVRDNANNISAAVQQQSMTSNEIAASATQAAGGISEITRNIAETSDAASALSTDIVGISNDASGISFSMLETKLNVEEMADLARNLDTTTSSLDTGTALFHIGKIKVAHMGWRTILESVLAGVRSMDASEVTSHTECDFGKWYFGEGKVFASEGAYQDMGIWHEKVHSVAREIVSMYNAGKKVEARRKMSDFIQAKERMFSLLDDLYLCEMRQAS</sequence>
<protein>
    <recommendedName>
        <fullName evidence="9">Methyl-accepting chemotaxis protein</fullName>
    </recommendedName>
</protein>
<dbReference type="InterPro" id="IPR025991">
    <property type="entry name" value="Chemoreceptor_zinc-bind_dom"/>
</dbReference>
<comment type="similarity">
    <text evidence="2">Belongs to the methyl-accepting chemotaxis (MCP) protein family.</text>
</comment>
<dbReference type="Gene3D" id="1.20.120.30">
    <property type="entry name" value="Aspartate receptor, ligand-binding domain"/>
    <property type="match status" value="1"/>
</dbReference>
<dbReference type="InterPro" id="IPR004090">
    <property type="entry name" value="Chemotax_Me-accpt_rcpt"/>
</dbReference>